<organism evidence="4 5">
    <name type="scientific">Brachionus calyciflorus</name>
    <dbReference type="NCBI Taxonomy" id="104777"/>
    <lineage>
        <taxon>Eukaryota</taxon>
        <taxon>Metazoa</taxon>
        <taxon>Spiralia</taxon>
        <taxon>Gnathifera</taxon>
        <taxon>Rotifera</taxon>
        <taxon>Eurotatoria</taxon>
        <taxon>Monogononta</taxon>
        <taxon>Pseudotrocha</taxon>
        <taxon>Ploima</taxon>
        <taxon>Brachionidae</taxon>
        <taxon>Brachionus</taxon>
    </lineage>
</organism>
<dbReference type="Proteomes" id="UP000663879">
    <property type="component" value="Unassembled WGS sequence"/>
</dbReference>
<name>A0A814MFJ4_9BILA</name>
<dbReference type="OrthoDB" id="5853810at2759"/>
<protein>
    <submittedName>
        <fullName evidence="4">Uncharacterized protein</fullName>
    </submittedName>
</protein>
<dbReference type="PROSITE" id="PS50294">
    <property type="entry name" value="WD_REPEATS_REGION"/>
    <property type="match status" value="1"/>
</dbReference>
<dbReference type="PANTHER" id="PTHR22847:SF637">
    <property type="entry name" value="WD REPEAT DOMAIN 5B"/>
    <property type="match status" value="1"/>
</dbReference>
<dbReference type="PROSITE" id="PS50082">
    <property type="entry name" value="WD_REPEATS_2"/>
    <property type="match status" value="2"/>
</dbReference>
<sequence length="90" mass="10162">MPKKSLKIFEGHSSHVLFLCILPNDIFASGSQGEIIKIWSIENGKCLRTLIGHRGEVLDLKLFSNGQLSSCSFDKTNKFWDFTTGQCERL</sequence>
<reference evidence="4" key="1">
    <citation type="submission" date="2021-02" db="EMBL/GenBank/DDBJ databases">
        <authorList>
            <person name="Nowell W R."/>
        </authorList>
    </citation>
    <scope>NUCLEOTIDE SEQUENCE</scope>
    <source>
        <strain evidence="4">Ploen Becks lab</strain>
    </source>
</reference>
<comment type="caution">
    <text evidence="4">The sequence shown here is derived from an EMBL/GenBank/DDBJ whole genome shotgun (WGS) entry which is preliminary data.</text>
</comment>
<gene>
    <name evidence="4" type="ORF">OXX778_LOCUS20081</name>
</gene>
<evidence type="ECO:0000256" key="1">
    <source>
        <dbReference type="ARBA" id="ARBA00022574"/>
    </source>
</evidence>
<dbReference type="SUPFAM" id="SSF50978">
    <property type="entry name" value="WD40 repeat-like"/>
    <property type="match status" value="1"/>
</dbReference>
<dbReference type="SMART" id="SM00320">
    <property type="entry name" value="WD40"/>
    <property type="match status" value="2"/>
</dbReference>
<dbReference type="GO" id="GO:1990234">
    <property type="term" value="C:transferase complex"/>
    <property type="evidence" value="ECO:0007669"/>
    <property type="project" value="UniProtKB-ARBA"/>
</dbReference>
<dbReference type="InterPro" id="IPR001680">
    <property type="entry name" value="WD40_rpt"/>
</dbReference>
<keyword evidence="5" id="KW-1185">Reference proteome</keyword>
<evidence type="ECO:0000256" key="2">
    <source>
        <dbReference type="ARBA" id="ARBA00022737"/>
    </source>
</evidence>
<proteinExistence type="predicted"/>
<evidence type="ECO:0000256" key="3">
    <source>
        <dbReference type="PROSITE-ProRule" id="PRU00221"/>
    </source>
</evidence>
<feature type="repeat" description="WD" evidence="3">
    <location>
        <begin position="9"/>
        <end position="49"/>
    </location>
</feature>
<keyword evidence="2" id="KW-0677">Repeat</keyword>
<dbReference type="AlphaFoldDB" id="A0A814MFJ4"/>
<feature type="repeat" description="WD" evidence="3">
    <location>
        <begin position="50"/>
        <end position="90"/>
    </location>
</feature>
<keyword evidence="1 3" id="KW-0853">WD repeat</keyword>
<dbReference type="Gene3D" id="2.130.10.10">
    <property type="entry name" value="YVTN repeat-like/Quinoprotein amine dehydrogenase"/>
    <property type="match status" value="1"/>
</dbReference>
<evidence type="ECO:0000313" key="4">
    <source>
        <dbReference type="EMBL" id="CAF1078528.1"/>
    </source>
</evidence>
<evidence type="ECO:0000313" key="5">
    <source>
        <dbReference type="Proteomes" id="UP000663879"/>
    </source>
</evidence>
<dbReference type="PANTHER" id="PTHR22847">
    <property type="entry name" value="WD40 REPEAT PROTEIN"/>
    <property type="match status" value="1"/>
</dbReference>
<dbReference type="Pfam" id="PF00400">
    <property type="entry name" value="WD40"/>
    <property type="match status" value="2"/>
</dbReference>
<dbReference type="EMBL" id="CAJNOC010006462">
    <property type="protein sequence ID" value="CAF1078528.1"/>
    <property type="molecule type" value="Genomic_DNA"/>
</dbReference>
<dbReference type="InterPro" id="IPR015943">
    <property type="entry name" value="WD40/YVTN_repeat-like_dom_sf"/>
</dbReference>
<dbReference type="InterPro" id="IPR036322">
    <property type="entry name" value="WD40_repeat_dom_sf"/>
</dbReference>
<accession>A0A814MFJ4</accession>